<reference evidence="1 2" key="1">
    <citation type="submission" date="2016-11" db="EMBL/GenBank/DDBJ databases">
        <authorList>
            <person name="Jaros S."/>
            <person name="Januszkiewicz K."/>
            <person name="Wedrychowicz H."/>
        </authorList>
    </citation>
    <scope>NUCLEOTIDE SEQUENCE [LARGE SCALE GENOMIC DNA]</scope>
    <source>
        <strain evidence="1 2">OK807</strain>
    </source>
</reference>
<protein>
    <submittedName>
        <fullName evidence="1">Uncharacterized protein</fullName>
    </submittedName>
</protein>
<proteinExistence type="predicted"/>
<accession>A0A1K1WKY7</accession>
<name>A0A1K1WKY7_STRAR</name>
<dbReference type="STRING" id="1893.SAMN02787144_1002509"/>
<gene>
    <name evidence="1" type="ORF">SAMN02787144_1002509</name>
</gene>
<dbReference type="Proteomes" id="UP000181909">
    <property type="component" value="Unassembled WGS sequence"/>
</dbReference>
<dbReference type="EMBL" id="FPJO01000002">
    <property type="protein sequence ID" value="SFX37927.1"/>
    <property type="molecule type" value="Genomic_DNA"/>
</dbReference>
<evidence type="ECO:0000313" key="1">
    <source>
        <dbReference type="EMBL" id="SFX37927.1"/>
    </source>
</evidence>
<evidence type="ECO:0000313" key="2">
    <source>
        <dbReference type="Proteomes" id="UP000181909"/>
    </source>
</evidence>
<sequence length="159" mass="17534">MWIAPSWSRYATDGILIAMTSKKHPEWVPSAGHQLHLTGIHFDAIRLRGVRGEAVLHHLGTLTEGEPGPVVREIAGSRWTYFLIPPGSSKEYDWPPGARCFGPAARDQYVGIPAPDGNTYPLSWRCGAPQEGEFVDVELLYGLVMAQLAPDRLGEDRTT</sequence>
<organism evidence="1 2">
    <name type="scientific">Streptomyces atratus</name>
    <dbReference type="NCBI Taxonomy" id="1893"/>
    <lineage>
        <taxon>Bacteria</taxon>
        <taxon>Bacillati</taxon>
        <taxon>Actinomycetota</taxon>
        <taxon>Actinomycetes</taxon>
        <taxon>Kitasatosporales</taxon>
        <taxon>Streptomycetaceae</taxon>
        <taxon>Streptomyces</taxon>
    </lineage>
</organism>
<dbReference type="AlphaFoldDB" id="A0A1K1WKY7"/>